<comment type="caution">
    <text evidence="2">The sequence shown here is derived from an EMBL/GenBank/DDBJ whole genome shotgun (WGS) entry which is preliminary data.</text>
</comment>
<keyword evidence="1" id="KW-0812">Transmembrane</keyword>
<feature type="transmembrane region" description="Helical" evidence="1">
    <location>
        <begin position="6"/>
        <end position="26"/>
    </location>
</feature>
<reference evidence="2 3" key="1">
    <citation type="submission" date="2020-08" db="EMBL/GenBank/DDBJ databases">
        <authorList>
            <person name="Koutsovoulos G."/>
            <person name="Danchin GJ E."/>
        </authorList>
    </citation>
    <scope>NUCLEOTIDE SEQUENCE [LARGE SCALE GENOMIC DNA]</scope>
</reference>
<accession>A0A6V7VR53</accession>
<dbReference type="Proteomes" id="UP000580250">
    <property type="component" value="Unassembled WGS sequence"/>
</dbReference>
<gene>
    <name evidence="2" type="ORF">MENT_LOCUS28888</name>
</gene>
<organism evidence="2 3">
    <name type="scientific">Meloidogyne enterolobii</name>
    <name type="common">Root-knot nematode worm</name>
    <name type="synonym">Meloidogyne mayaguensis</name>
    <dbReference type="NCBI Taxonomy" id="390850"/>
    <lineage>
        <taxon>Eukaryota</taxon>
        <taxon>Metazoa</taxon>
        <taxon>Ecdysozoa</taxon>
        <taxon>Nematoda</taxon>
        <taxon>Chromadorea</taxon>
        <taxon>Rhabditida</taxon>
        <taxon>Tylenchina</taxon>
        <taxon>Tylenchomorpha</taxon>
        <taxon>Tylenchoidea</taxon>
        <taxon>Meloidogynidae</taxon>
        <taxon>Meloidogyninae</taxon>
        <taxon>Meloidogyne</taxon>
    </lineage>
</organism>
<evidence type="ECO:0000256" key="1">
    <source>
        <dbReference type="SAM" id="Phobius"/>
    </source>
</evidence>
<protein>
    <submittedName>
        <fullName evidence="2">Uncharacterized protein</fullName>
    </submittedName>
</protein>
<keyword evidence="1" id="KW-0472">Membrane</keyword>
<evidence type="ECO:0000313" key="2">
    <source>
        <dbReference type="EMBL" id="CAD2177034.1"/>
    </source>
</evidence>
<keyword evidence="1" id="KW-1133">Transmembrane helix</keyword>
<name>A0A6V7VR53_MELEN</name>
<dbReference type="AlphaFoldDB" id="A0A6V7VR53"/>
<sequence length="110" mass="12246">MEKNGVMIDGVIMLIHAVGLIVVIHLGNNAVHHFAAEMIKNAVEFVVIRVMNAVEDGHMGNAMILKKKVVVKNHEDGFLIPTQKNNKNQQSVTNKIKFVGFADKTNTWIE</sequence>
<proteinExistence type="predicted"/>
<dbReference type="EMBL" id="CAJEWN010000289">
    <property type="protein sequence ID" value="CAD2177034.1"/>
    <property type="molecule type" value="Genomic_DNA"/>
</dbReference>
<evidence type="ECO:0000313" key="3">
    <source>
        <dbReference type="Proteomes" id="UP000580250"/>
    </source>
</evidence>